<dbReference type="Gene3D" id="2.60.40.1190">
    <property type="match status" value="1"/>
</dbReference>
<keyword evidence="3" id="KW-1185">Reference proteome</keyword>
<organism evidence="2 3">
    <name type="scientific">Phytophthora ramorum</name>
    <name type="common">Sudden oak death agent</name>
    <dbReference type="NCBI Taxonomy" id="164328"/>
    <lineage>
        <taxon>Eukaryota</taxon>
        <taxon>Sar</taxon>
        <taxon>Stramenopiles</taxon>
        <taxon>Oomycota</taxon>
        <taxon>Peronosporomycetes</taxon>
        <taxon>Peronosporales</taxon>
        <taxon>Peronosporaceae</taxon>
        <taxon>Phytophthora</taxon>
    </lineage>
</organism>
<dbReference type="InParanoid" id="H3H1Q9"/>
<sequence>MASEEDWAYMDSLRPPVYVCLRRKIISSDDGYEPLELDGRVDKEEWAHVPWSDAFVDIEGPERKPKGHPFTRFKMMYDDDTLYVAAEMMEPNIWGTITEKNSTMYHENDFEVFFNPDGSRHHY</sequence>
<dbReference type="VEuPathDB" id="FungiDB:KRP23_9563"/>
<dbReference type="PANTHER" id="PTHR35532:SF5">
    <property type="entry name" value="CARBOHYDRATE-BINDING DOMAIN-CONTAINING PROTEIN"/>
    <property type="match status" value="1"/>
</dbReference>
<evidence type="ECO:0000313" key="3">
    <source>
        <dbReference type="Proteomes" id="UP000005238"/>
    </source>
</evidence>
<dbReference type="HOGENOM" id="CLU_2019798_0_0_1"/>
<dbReference type="OMA" id="MMYDDEM"/>
<dbReference type="AlphaFoldDB" id="H3H1Q9"/>
<dbReference type="GO" id="GO:0004553">
    <property type="term" value="F:hydrolase activity, hydrolyzing O-glycosyl compounds"/>
    <property type="evidence" value="ECO:0007669"/>
    <property type="project" value="InterPro"/>
</dbReference>
<name>H3H1Q9_PHYRM</name>
<dbReference type="Proteomes" id="UP000005238">
    <property type="component" value="Unassembled WGS sequence"/>
</dbReference>
<dbReference type="Pfam" id="PF06452">
    <property type="entry name" value="CBM9_1"/>
    <property type="match status" value="1"/>
</dbReference>
<reference evidence="2" key="2">
    <citation type="submission" date="2015-06" db="UniProtKB">
        <authorList>
            <consortium name="EnsemblProtists"/>
        </authorList>
    </citation>
    <scope>IDENTIFICATION</scope>
    <source>
        <strain evidence="2">Pr102</strain>
    </source>
</reference>
<dbReference type="GO" id="GO:0030246">
    <property type="term" value="F:carbohydrate binding"/>
    <property type="evidence" value="ECO:0007669"/>
    <property type="project" value="InterPro"/>
</dbReference>
<dbReference type="EMBL" id="DS566103">
    <property type="status" value="NOT_ANNOTATED_CDS"/>
    <property type="molecule type" value="Genomic_DNA"/>
</dbReference>
<dbReference type="EnsemblProtists" id="Phyra84205">
    <property type="protein sequence ID" value="Phyra84205"/>
    <property type="gene ID" value="Phyra84205"/>
</dbReference>
<proteinExistence type="predicted"/>
<dbReference type="CDD" id="cd09620">
    <property type="entry name" value="CBM9_like_3"/>
    <property type="match status" value="1"/>
</dbReference>
<dbReference type="PANTHER" id="PTHR35532">
    <property type="entry name" value="SIMILAR TO POLYHYDROXYALKANOATE DEPOLYMERASE"/>
    <property type="match status" value="1"/>
</dbReference>
<reference evidence="3" key="1">
    <citation type="journal article" date="2006" name="Science">
        <title>Phytophthora genome sequences uncover evolutionary origins and mechanisms of pathogenesis.</title>
        <authorList>
            <person name="Tyler B.M."/>
            <person name="Tripathy S."/>
            <person name="Zhang X."/>
            <person name="Dehal P."/>
            <person name="Jiang R.H."/>
            <person name="Aerts A."/>
            <person name="Arredondo F.D."/>
            <person name="Baxter L."/>
            <person name="Bensasson D."/>
            <person name="Beynon J.L."/>
            <person name="Chapman J."/>
            <person name="Damasceno C.M."/>
            <person name="Dorrance A.E."/>
            <person name="Dou D."/>
            <person name="Dickerman A.W."/>
            <person name="Dubchak I.L."/>
            <person name="Garbelotto M."/>
            <person name="Gijzen M."/>
            <person name="Gordon S.G."/>
            <person name="Govers F."/>
            <person name="Grunwald N.J."/>
            <person name="Huang W."/>
            <person name="Ivors K.L."/>
            <person name="Jones R.W."/>
            <person name="Kamoun S."/>
            <person name="Krampis K."/>
            <person name="Lamour K.H."/>
            <person name="Lee M.K."/>
            <person name="McDonald W.H."/>
            <person name="Medina M."/>
            <person name="Meijer H.J."/>
            <person name="Nordberg E.K."/>
            <person name="Maclean D.J."/>
            <person name="Ospina-Giraldo M.D."/>
            <person name="Morris P.F."/>
            <person name="Phuntumart V."/>
            <person name="Putnam N.H."/>
            <person name="Rash S."/>
            <person name="Rose J.K."/>
            <person name="Sakihama Y."/>
            <person name="Salamov A.A."/>
            <person name="Savidor A."/>
            <person name="Scheuring C.F."/>
            <person name="Smith B.M."/>
            <person name="Sobral B.W."/>
            <person name="Terry A."/>
            <person name="Torto-Alalibo T.A."/>
            <person name="Win J."/>
            <person name="Xu Z."/>
            <person name="Zhang H."/>
            <person name="Grigoriev I.V."/>
            <person name="Rokhsar D.S."/>
            <person name="Boore J.L."/>
        </authorList>
    </citation>
    <scope>NUCLEOTIDE SEQUENCE [LARGE SCALE GENOMIC DNA]</scope>
    <source>
        <strain evidence="3">Pr102</strain>
    </source>
</reference>
<dbReference type="InterPro" id="IPR010502">
    <property type="entry name" value="Carb-bd_dom_fam9"/>
</dbReference>
<dbReference type="VEuPathDB" id="FungiDB:KRP22_13786"/>
<evidence type="ECO:0000259" key="1">
    <source>
        <dbReference type="Pfam" id="PF06452"/>
    </source>
</evidence>
<dbReference type="GO" id="GO:0016052">
    <property type="term" value="P:carbohydrate catabolic process"/>
    <property type="evidence" value="ECO:0007669"/>
    <property type="project" value="InterPro"/>
</dbReference>
<feature type="domain" description="Carbohydrate-binding" evidence="1">
    <location>
        <begin position="37"/>
        <end position="122"/>
    </location>
</feature>
<evidence type="ECO:0000313" key="2">
    <source>
        <dbReference type="EnsemblProtists" id="Phyra84205"/>
    </source>
</evidence>
<protein>
    <recommendedName>
        <fullName evidence="1">Carbohydrate-binding domain-containing protein</fullName>
    </recommendedName>
</protein>
<accession>H3H1Q9</accession>
<dbReference type="SUPFAM" id="SSF49344">
    <property type="entry name" value="CBD9-like"/>
    <property type="match status" value="1"/>
</dbReference>
<dbReference type="STRING" id="164328.H3H1Q9"/>